<accession>A0ABN9QUI5</accession>
<comment type="caution">
    <text evidence="2">The sequence shown here is derived from an EMBL/GenBank/DDBJ whole genome shotgun (WGS) entry which is preliminary data.</text>
</comment>
<name>A0ABN9QUI5_9DINO</name>
<evidence type="ECO:0000256" key="1">
    <source>
        <dbReference type="SAM" id="MobiDB-lite"/>
    </source>
</evidence>
<reference evidence="2" key="1">
    <citation type="submission" date="2023-10" db="EMBL/GenBank/DDBJ databases">
        <authorList>
            <person name="Chen Y."/>
            <person name="Shah S."/>
            <person name="Dougan E. K."/>
            <person name="Thang M."/>
            <person name="Chan C."/>
        </authorList>
    </citation>
    <scope>NUCLEOTIDE SEQUENCE [LARGE SCALE GENOMIC DNA]</scope>
</reference>
<feature type="non-terminal residue" evidence="2">
    <location>
        <position position="1"/>
    </location>
</feature>
<dbReference type="SUPFAM" id="SSF103088">
    <property type="entry name" value="OmpA-like"/>
    <property type="match status" value="1"/>
</dbReference>
<feature type="non-terminal residue" evidence="2">
    <location>
        <position position="247"/>
    </location>
</feature>
<dbReference type="EMBL" id="CAUYUJ010004541">
    <property type="protein sequence ID" value="CAK0809968.1"/>
    <property type="molecule type" value="Genomic_DNA"/>
</dbReference>
<proteinExistence type="predicted"/>
<gene>
    <name evidence="2" type="ORF">PCOR1329_LOCUS15077</name>
</gene>
<evidence type="ECO:0000313" key="3">
    <source>
        <dbReference type="Proteomes" id="UP001189429"/>
    </source>
</evidence>
<organism evidence="2 3">
    <name type="scientific">Prorocentrum cordatum</name>
    <dbReference type="NCBI Taxonomy" id="2364126"/>
    <lineage>
        <taxon>Eukaryota</taxon>
        <taxon>Sar</taxon>
        <taxon>Alveolata</taxon>
        <taxon>Dinophyceae</taxon>
        <taxon>Prorocentrales</taxon>
        <taxon>Prorocentraceae</taxon>
        <taxon>Prorocentrum</taxon>
    </lineage>
</organism>
<dbReference type="Proteomes" id="UP001189429">
    <property type="component" value="Unassembled WGS sequence"/>
</dbReference>
<dbReference type="InterPro" id="IPR036737">
    <property type="entry name" value="OmpA-like_sf"/>
</dbReference>
<keyword evidence="3" id="KW-1185">Reference proteome</keyword>
<protein>
    <submittedName>
        <fullName evidence="2">Uncharacterized protein</fullName>
    </submittedName>
</protein>
<dbReference type="Gene3D" id="3.30.1330.60">
    <property type="entry name" value="OmpA-like domain"/>
    <property type="match status" value="1"/>
</dbReference>
<sequence>ARPHPTPTAGAWRGARPCSAPARSGMPLWSCARRRRAAVDARPALQASGPPPAAKRQRLAADLAPSAAEPAASVSPSLLEACEGFDVTVALHLEAACLARLASASRADRDRFSGSFVKWCADRRRSELSSRQVRGDLALAATAEGAQDGARWTLERLHLAEHPPRFPRLYFEFASSEMVPGMEGRVAQAVGILQRFPGLRVRIEGYGAPSAPPALGRALSQARAVAMPGSGERTCVKQWRSDGGQYS</sequence>
<evidence type="ECO:0000313" key="2">
    <source>
        <dbReference type="EMBL" id="CAK0809968.1"/>
    </source>
</evidence>
<feature type="region of interest" description="Disordered" evidence="1">
    <location>
        <begin position="1"/>
        <end position="23"/>
    </location>
</feature>